<evidence type="ECO:0000313" key="2">
    <source>
        <dbReference type="EMBL" id="CAG5085534.1"/>
    </source>
</evidence>
<dbReference type="Proteomes" id="UP001158576">
    <property type="component" value="Chromosome PAR"/>
</dbReference>
<feature type="coiled-coil region" evidence="1">
    <location>
        <begin position="4"/>
        <end position="38"/>
    </location>
</feature>
<evidence type="ECO:0000313" key="3">
    <source>
        <dbReference type="Proteomes" id="UP001158576"/>
    </source>
</evidence>
<gene>
    <name evidence="2" type="ORF">OKIOD_LOCUS2476</name>
</gene>
<sequence>MQQKMIDKKEKESYLKLIKQLEEENEELYRHNVQLTRRLQEKKPEKELLGGFDKAFDKLGLQAPPFSCARKLLNALTEKITMLILEEKINQNRRLKLEKTIELLNERNKSLFQEIKKIKEEHLEEQNDLMHMANEAQRENRILKTKCRELQHQVDEVEEDLQTTEEETLRMEVKFRKEQKIMRRNSEILQNTARLKILQLEQRLKGPFEEKRQRRNSR</sequence>
<reference evidence="2 3" key="1">
    <citation type="submission" date="2021-04" db="EMBL/GenBank/DDBJ databases">
        <authorList>
            <person name="Bliznina A."/>
        </authorList>
    </citation>
    <scope>NUCLEOTIDE SEQUENCE [LARGE SCALE GENOMIC DNA]</scope>
</reference>
<evidence type="ECO:0000256" key="1">
    <source>
        <dbReference type="SAM" id="Coils"/>
    </source>
</evidence>
<feature type="coiled-coil region" evidence="1">
    <location>
        <begin position="94"/>
        <end position="174"/>
    </location>
</feature>
<organism evidence="2 3">
    <name type="scientific">Oikopleura dioica</name>
    <name type="common">Tunicate</name>
    <dbReference type="NCBI Taxonomy" id="34765"/>
    <lineage>
        <taxon>Eukaryota</taxon>
        <taxon>Metazoa</taxon>
        <taxon>Chordata</taxon>
        <taxon>Tunicata</taxon>
        <taxon>Appendicularia</taxon>
        <taxon>Copelata</taxon>
        <taxon>Oikopleuridae</taxon>
        <taxon>Oikopleura</taxon>
    </lineage>
</organism>
<protein>
    <submittedName>
        <fullName evidence="2">Oidioi.mRNA.OKI2018_I69.PAR.g10918.t1.cds</fullName>
    </submittedName>
</protein>
<dbReference type="EMBL" id="OU015568">
    <property type="protein sequence ID" value="CAG5085534.1"/>
    <property type="molecule type" value="Genomic_DNA"/>
</dbReference>
<keyword evidence="3" id="KW-1185">Reference proteome</keyword>
<keyword evidence="1" id="KW-0175">Coiled coil</keyword>
<proteinExistence type="predicted"/>
<accession>A0ABN7RT18</accession>
<name>A0ABN7RT18_OIKDI</name>